<accession>A0AA86VEZ8</accession>
<dbReference type="FunFam" id="1.10.10.10:FF:000322">
    <property type="entry name" value="Probable disease resistance protein At1g63360"/>
    <property type="match status" value="1"/>
</dbReference>
<evidence type="ECO:0000259" key="4">
    <source>
        <dbReference type="Pfam" id="PF00931"/>
    </source>
</evidence>
<dbReference type="Pfam" id="PF23559">
    <property type="entry name" value="WHD_DRP"/>
    <property type="match status" value="1"/>
</dbReference>
<evidence type="ECO:0000256" key="1">
    <source>
        <dbReference type="ARBA" id="ARBA00022737"/>
    </source>
</evidence>
<evidence type="ECO:0000256" key="3">
    <source>
        <dbReference type="ARBA" id="ARBA00022821"/>
    </source>
</evidence>
<protein>
    <recommendedName>
        <fullName evidence="10">Disease resistance protein RPM1</fullName>
    </recommendedName>
</protein>
<dbReference type="InterPro" id="IPR027417">
    <property type="entry name" value="P-loop_NTPase"/>
</dbReference>
<evidence type="ECO:0000259" key="7">
    <source>
        <dbReference type="Pfam" id="PF23598"/>
    </source>
</evidence>
<keyword evidence="3" id="KW-0611">Plant defense</keyword>
<keyword evidence="9" id="KW-1185">Reference proteome</keyword>
<dbReference type="Gene3D" id="1.10.10.10">
    <property type="entry name" value="Winged helix-like DNA-binding domain superfamily/Winged helix DNA-binding domain"/>
    <property type="match status" value="1"/>
</dbReference>
<dbReference type="InterPro" id="IPR038005">
    <property type="entry name" value="RX-like_CC"/>
</dbReference>
<dbReference type="PRINTS" id="PR00364">
    <property type="entry name" value="DISEASERSIST"/>
</dbReference>
<dbReference type="InterPro" id="IPR058922">
    <property type="entry name" value="WHD_DRP"/>
</dbReference>
<dbReference type="Gene3D" id="3.80.10.10">
    <property type="entry name" value="Ribonuclease Inhibitor"/>
    <property type="match status" value="1"/>
</dbReference>
<dbReference type="InterPro" id="IPR055414">
    <property type="entry name" value="LRR_R13L4/SHOC2-like"/>
</dbReference>
<dbReference type="PANTHER" id="PTHR23155:SF1052">
    <property type="entry name" value="DISEASE RESISTANCE PROTEIN RPM1"/>
    <property type="match status" value="1"/>
</dbReference>
<dbReference type="Gene3D" id="1.20.5.4130">
    <property type="match status" value="1"/>
</dbReference>
<dbReference type="AlphaFoldDB" id="A0AA86VEZ8"/>
<dbReference type="Pfam" id="PF23598">
    <property type="entry name" value="LRR_14"/>
    <property type="match status" value="1"/>
</dbReference>
<dbReference type="InterPro" id="IPR002182">
    <property type="entry name" value="NB-ARC"/>
</dbReference>
<dbReference type="GO" id="GO:0043531">
    <property type="term" value="F:ADP binding"/>
    <property type="evidence" value="ECO:0007669"/>
    <property type="project" value="InterPro"/>
</dbReference>
<keyword evidence="1" id="KW-0677">Repeat</keyword>
<dbReference type="GO" id="GO:0098542">
    <property type="term" value="P:defense response to other organism"/>
    <property type="evidence" value="ECO:0007669"/>
    <property type="project" value="TreeGrafter"/>
</dbReference>
<reference evidence="8" key="1">
    <citation type="submission" date="2023-10" db="EMBL/GenBank/DDBJ databases">
        <authorList>
            <person name="Domelevo Entfellner J.-B."/>
        </authorList>
    </citation>
    <scope>NUCLEOTIDE SEQUENCE</scope>
</reference>
<dbReference type="InterPro" id="IPR036388">
    <property type="entry name" value="WH-like_DNA-bd_sf"/>
</dbReference>
<evidence type="ECO:0000313" key="8">
    <source>
        <dbReference type="EMBL" id="CAJ1958745.1"/>
    </source>
</evidence>
<keyword evidence="2" id="KW-0547">Nucleotide-binding</keyword>
<dbReference type="CDD" id="cd14798">
    <property type="entry name" value="RX-CC_like"/>
    <property type="match status" value="1"/>
</dbReference>
<evidence type="ECO:0000259" key="6">
    <source>
        <dbReference type="Pfam" id="PF23559"/>
    </source>
</evidence>
<feature type="domain" description="Disease resistance protein winged helix" evidence="6">
    <location>
        <begin position="433"/>
        <end position="503"/>
    </location>
</feature>
<dbReference type="PANTHER" id="PTHR23155">
    <property type="entry name" value="DISEASE RESISTANCE PROTEIN RP"/>
    <property type="match status" value="1"/>
</dbReference>
<dbReference type="SUPFAM" id="SSF52540">
    <property type="entry name" value="P-loop containing nucleoside triphosphate hydrolases"/>
    <property type="match status" value="1"/>
</dbReference>
<dbReference type="Gramene" id="rna-AYBTSS11_LOCUS17903">
    <property type="protein sequence ID" value="CAJ1958745.1"/>
    <property type="gene ID" value="gene-AYBTSS11_LOCUS17903"/>
</dbReference>
<feature type="domain" description="Disease resistance R13L4/SHOC-2-like LRR" evidence="7">
    <location>
        <begin position="550"/>
        <end position="876"/>
    </location>
</feature>
<gene>
    <name evidence="8" type="ORF">AYBTSS11_LOCUS17903</name>
</gene>
<dbReference type="EMBL" id="OY731402">
    <property type="protein sequence ID" value="CAJ1958745.1"/>
    <property type="molecule type" value="Genomic_DNA"/>
</dbReference>
<dbReference type="Gene3D" id="3.40.50.300">
    <property type="entry name" value="P-loop containing nucleotide triphosphate hydrolases"/>
    <property type="match status" value="1"/>
</dbReference>
<feature type="domain" description="NB-ARC" evidence="4">
    <location>
        <begin position="166"/>
        <end position="343"/>
    </location>
</feature>
<feature type="domain" description="Disease resistance N-terminal" evidence="5">
    <location>
        <begin position="5"/>
        <end position="91"/>
    </location>
</feature>
<dbReference type="FunFam" id="3.40.50.300:FF:001091">
    <property type="entry name" value="Probable disease resistance protein At1g61300"/>
    <property type="match status" value="1"/>
</dbReference>
<dbReference type="InterPro" id="IPR044974">
    <property type="entry name" value="Disease_R_plants"/>
</dbReference>
<dbReference type="Gene3D" id="1.10.8.430">
    <property type="entry name" value="Helical domain of apoptotic protease-activating factors"/>
    <property type="match status" value="1"/>
</dbReference>
<dbReference type="InterPro" id="IPR032675">
    <property type="entry name" value="LRR_dom_sf"/>
</dbReference>
<evidence type="ECO:0008006" key="10">
    <source>
        <dbReference type="Google" id="ProtNLM"/>
    </source>
</evidence>
<dbReference type="InterPro" id="IPR041118">
    <property type="entry name" value="Rx_N"/>
</dbReference>
<name>A0AA86VEZ8_9FABA</name>
<dbReference type="Proteomes" id="UP001189624">
    <property type="component" value="Chromosome 5"/>
</dbReference>
<organism evidence="8 9">
    <name type="scientific">Sphenostylis stenocarpa</name>
    <dbReference type="NCBI Taxonomy" id="92480"/>
    <lineage>
        <taxon>Eukaryota</taxon>
        <taxon>Viridiplantae</taxon>
        <taxon>Streptophyta</taxon>
        <taxon>Embryophyta</taxon>
        <taxon>Tracheophyta</taxon>
        <taxon>Spermatophyta</taxon>
        <taxon>Magnoliopsida</taxon>
        <taxon>eudicotyledons</taxon>
        <taxon>Gunneridae</taxon>
        <taxon>Pentapetalae</taxon>
        <taxon>rosids</taxon>
        <taxon>fabids</taxon>
        <taxon>Fabales</taxon>
        <taxon>Fabaceae</taxon>
        <taxon>Papilionoideae</taxon>
        <taxon>50 kb inversion clade</taxon>
        <taxon>NPAAA clade</taxon>
        <taxon>indigoferoid/millettioid clade</taxon>
        <taxon>Phaseoleae</taxon>
        <taxon>Sphenostylis</taxon>
    </lineage>
</organism>
<dbReference type="InterPro" id="IPR042197">
    <property type="entry name" value="Apaf_helical"/>
</dbReference>
<evidence type="ECO:0000256" key="2">
    <source>
        <dbReference type="ARBA" id="ARBA00022741"/>
    </source>
</evidence>
<sequence length="925" mass="106165">MAEAALSFVLQQLYLLGSEEISLLKGLGNDFPNIQHELESIYAFLKDADRKAGYEGDTNYRIKTWVKQVREVSFCIEDVIDKYIMYVARYNRIDSLPKIAQQTKTLLSRRRIASEIRNIKSSVQEIKERSTRYDFESSSNSSREAEADPRMDAHFMEETGVVGFESPRDELIDFLTQGTQQLSAISVVGMGGLGKTTLAKQVFDNPHVQEHFKCTCFLTVSQSYTVKELLVNMVKKFCEDYNDPLPQGLHEKDDNSLVTQVRKFLESNKYMYLLLFDDVWKQDFSDEIKHALPDNNNGSRIVITTRTMHVAECFNKSFLGRVHELQHLPLKKALELFCKKAFKFEPSHQCPPELKEMSEEIVQKCGGLPLAIVAIGGLLTTKAKEMIEWRKVCEDLTMEIERTPYLNALTRILSLSYDDLPPNLKSCMLYFGMYPEHYSIKYTRLTRQWIAEGFIQNEGKRPVEEVAERSLRDLAHRSLVKVSKVGRNGKVKSCQVHDLLRKVIIRRMKELNFCHVMHEDDELETVGITRRFSVANFSDIVLSRTRLFGVRAIFIFSKSELPAYFVPKLSTKFKLLKVLDFQGTLLNHVPDNLGKLFLLRYLNLSHTQVEVLPKSIGKLLNLETLDLRQTKVRELPREITQLLKLRLLSVYYRKIEGKYSVLESTTGAKMHKGIRCLKSLQKLYFLEAYHGGLDLVEELKMLKQLRKLGIRCVRREYATALSAAIGGMNHLESLNVSAVAEDEIIDLNFKSDPPQLQVLKLNARVTKLPDWIPKLAYLVKLRLGLSNLKEDPLDSLKVLPNLMLLSIWDNAYEGESLHFKKDGFPKLKELDLTRLSRLSSMSIDKGALLGLEHLSFRDNPQMKVLPCGLDHLKNLQFLGFVDMPTELEESIDPAKDGRHYGVIKHITSVSIRYNVHGPRFHPNHS</sequence>
<dbReference type="Pfam" id="PF00931">
    <property type="entry name" value="NB-ARC"/>
    <property type="match status" value="1"/>
</dbReference>
<evidence type="ECO:0000259" key="5">
    <source>
        <dbReference type="Pfam" id="PF18052"/>
    </source>
</evidence>
<dbReference type="SUPFAM" id="SSF52058">
    <property type="entry name" value="L domain-like"/>
    <property type="match status" value="1"/>
</dbReference>
<evidence type="ECO:0000313" key="9">
    <source>
        <dbReference type="Proteomes" id="UP001189624"/>
    </source>
</evidence>
<proteinExistence type="predicted"/>
<dbReference type="Pfam" id="PF18052">
    <property type="entry name" value="Rx_N"/>
    <property type="match status" value="1"/>
</dbReference>